<reference evidence="2" key="2">
    <citation type="journal article" date="2023" name="IMA Fungus">
        <title>Comparative genomic study of the Penicillium genus elucidates a diverse pangenome and 15 lateral gene transfer events.</title>
        <authorList>
            <person name="Petersen C."/>
            <person name="Sorensen T."/>
            <person name="Nielsen M.R."/>
            <person name="Sondergaard T.E."/>
            <person name="Sorensen J.L."/>
            <person name="Fitzpatrick D.A."/>
            <person name="Frisvad J.C."/>
            <person name="Nielsen K.L."/>
        </authorList>
    </citation>
    <scope>NUCLEOTIDE SEQUENCE</scope>
    <source>
        <strain evidence="2">IBT 34128</strain>
    </source>
</reference>
<keyword evidence="1" id="KW-1133">Transmembrane helix</keyword>
<dbReference type="OrthoDB" id="4367377at2759"/>
<dbReference type="EMBL" id="JAPMSZ010000009">
    <property type="protein sequence ID" value="KAJ5091112.1"/>
    <property type="molecule type" value="Genomic_DNA"/>
</dbReference>
<feature type="transmembrane region" description="Helical" evidence="1">
    <location>
        <begin position="149"/>
        <end position="168"/>
    </location>
</feature>
<dbReference type="Proteomes" id="UP001141434">
    <property type="component" value="Unassembled WGS sequence"/>
</dbReference>
<protein>
    <submittedName>
        <fullName evidence="2">Uncharacterized protein</fullName>
    </submittedName>
</protein>
<dbReference type="GeneID" id="81395679"/>
<keyword evidence="3" id="KW-1185">Reference proteome</keyword>
<dbReference type="AlphaFoldDB" id="A0A9W9K3U0"/>
<feature type="transmembrane region" description="Helical" evidence="1">
    <location>
        <begin position="118"/>
        <end position="137"/>
    </location>
</feature>
<reference evidence="2" key="1">
    <citation type="submission" date="2022-11" db="EMBL/GenBank/DDBJ databases">
        <authorList>
            <person name="Petersen C."/>
        </authorList>
    </citation>
    <scope>NUCLEOTIDE SEQUENCE</scope>
    <source>
        <strain evidence="2">IBT 34128</strain>
    </source>
</reference>
<gene>
    <name evidence="2" type="ORF">NUU61_005982</name>
</gene>
<feature type="transmembrane region" description="Helical" evidence="1">
    <location>
        <begin position="174"/>
        <end position="193"/>
    </location>
</feature>
<evidence type="ECO:0000313" key="2">
    <source>
        <dbReference type="EMBL" id="KAJ5091112.1"/>
    </source>
</evidence>
<evidence type="ECO:0000256" key="1">
    <source>
        <dbReference type="SAM" id="Phobius"/>
    </source>
</evidence>
<keyword evidence="1" id="KW-0812">Transmembrane</keyword>
<keyword evidence="1" id="KW-0472">Membrane</keyword>
<proteinExistence type="predicted"/>
<accession>A0A9W9K3U0</accession>
<name>A0A9W9K3U0_9EURO</name>
<evidence type="ECO:0000313" key="3">
    <source>
        <dbReference type="Proteomes" id="UP001141434"/>
    </source>
</evidence>
<organism evidence="2 3">
    <name type="scientific">Penicillium alfredii</name>
    <dbReference type="NCBI Taxonomy" id="1506179"/>
    <lineage>
        <taxon>Eukaryota</taxon>
        <taxon>Fungi</taxon>
        <taxon>Dikarya</taxon>
        <taxon>Ascomycota</taxon>
        <taxon>Pezizomycotina</taxon>
        <taxon>Eurotiomycetes</taxon>
        <taxon>Eurotiomycetidae</taxon>
        <taxon>Eurotiales</taxon>
        <taxon>Aspergillaceae</taxon>
        <taxon>Penicillium</taxon>
    </lineage>
</organism>
<feature type="transmembrane region" description="Helical" evidence="1">
    <location>
        <begin position="31"/>
        <end position="51"/>
    </location>
</feature>
<comment type="caution">
    <text evidence="2">The sequence shown here is derived from an EMBL/GenBank/DDBJ whole genome shotgun (WGS) entry which is preliminary data.</text>
</comment>
<sequence>MVCPSSSDNRFGPQVLVQCRPFDFTLLFENVVFAVVPAAVFLLAISARIPVLVRSPVKVTSHKLAAWKLVSFFHQAIHSVLVCLTIWAQISLGMLLVLHILHLTIHIQVSSLRTQSSLAAGILHLVVAAASVLLSWLEDQRFIRPSDFLIIYFSLSSILALPRLRSLWLLSSFLIQVVLWSLVTVGTVVVLCLEVNSQDTAPAPWISAIQQRDHI</sequence>
<dbReference type="RefSeq" id="XP_056509310.1">
    <property type="nucleotide sequence ID" value="XM_056656510.1"/>
</dbReference>
<feature type="transmembrane region" description="Helical" evidence="1">
    <location>
        <begin position="72"/>
        <end position="98"/>
    </location>
</feature>